<evidence type="ECO:0000256" key="1">
    <source>
        <dbReference type="SAM" id="MobiDB-lite"/>
    </source>
</evidence>
<sequence>MASRLGARIFAQAVRPSVRAAGRTASRRCMSSNGHAAKSSDTPWIIGSAVVFGPAAVWLLLPQSDANKKAHDVAFKQANAGAHTVGESKKDDQPEPEPSGEDPKDAESSDDKQGGDGSITDAEGETVSGKEVNESMQQSFNEDSPPDAQAAEEKKAKDDKWAEGAPGQTEEAEKKPDQKEKPSEKKGGEAPSNLGDARETSKSGETPKESGASK</sequence>
<accession>A0A165NQ21</accession>
<dbReference type="EMBL" id="KV429078">
    <property type="protein sequence ID" value="KZT67231.1"/>
    <property type="molecule type" value="Genomic_DNA"/>
</dbReference>
<feature type="compositionally biased region" description="Basic and acidic residues" evidence="1">
    <location>
        <begin position="196"/>
        <end position="208"/>
    </location>
</feature>
<dbReference type="OrthoDB" id="4590707at2759"/>
<dbReference type="Proteomes" id="UP000076727">
    <property type="component" value="Unassembled WGS sequence"/>
</dbReference>
<feature type="compositionally biased region" description="Basic and acidic residues" evidence="1">
    <location>
        <begin position="101"/>
        <end position="114"/>
    </location>
</feature>
<feature type="region of interest" description="Disordered" evidence="1">
    <location>
        <begin position="76"/>
        <end position="214"/>
    </location>
</feature>
<name>A0A165NQ21_9APHY</name>
<protein>
    <submittedName>
        <fullName evidence="2">Uncharacterized protein</fullName>
    </submittedName>
</protein>
<feature type="compositionally biased region" description="Basic and acidic residues" evidence="1">
    <location>
        <begin position="171"/>
        <end position="188"/>
    </location>
</feature>
<proteinExistence type="predicted"/>
<organism evidence="2 3">
    <name type="scientific">Daedalea quercina L-15889</name>
    <dbReference type="NCBI Taxonomy" id="1314783"/>
    <lineage>
        <taxon>Eukaryota</taxon>
        <taxon>Fungi</taxon>
        <taxon>Dikarya</taxon>
        <taxon>Basidiomycota</taxon>
        <taxon>Agaricomycotina</taxon>
        <taxon>Agaricomycetes</taxon>
        <taxon>Polyporales</taxon>
        <taxon>Fomitopsis</taxon>
    </lineage>
</organism>
<keyword evidence="3" id="KW-1185">Reference proteome</keyword>
<evidence type="ECO:0000313" key="3">
    <source>
        <dbReference type="Proteomes" id="UP000076727"/>
    </source>
</evidence>
<feature type="compositionally biased region" description="Basic and acidic residues" evidence="1">
    <location>
        <begin position="151"/>
        <end position="162"/>
    </location>
</feature>
<dbReference type="STRING" id="1314783.A0A165NQ21"/>
<reference evidence="2 3" key="1">
    <citation type="journal article" date="2016" name="Mol. Biol. Evol.">
        <title>Comparative Genomics of Early-Diverging Mushroom-Forming Fungi Provides Insights into the Origins of Lignocellulose Decay Capabilities.</title>
        <authorList>
            <person name="Nagy L.G."/>
            <person name="Riley R."/>
            <person name="Tritt A."/>
            <person name="Adam C."/>
            <person name="Daum C."/>
            <person name="Floudas D."/>
            <person name="Sun H."/>
            <person name="Yadav J.S."/>
            <person name="Pangilinan J."/>
            <person name="Larsson K.H."/>
            <person name="Matsuura K."/>
            <person name="Barry K."/>
            <person name="Labutti K."/>
            <person name="Kuo R."/>
            <person name="Ohm R.A."/>
            <person name="Bhattacharya S.S."/>
            <person name="Shirouzu T."/>
            <person name="Yoshinaga Y."/>
            <person name="Martin F.M."/>
            <person name="Grigoriev I.V."/>
            <person name="Hibbett D.S."/>
        </authorList>
    </citation>
    <scope>NUCLEOTIDE SEQUENCE [LARGE SCALE GENOMIC DNA]</scope>
    <source>
        <strain evidence="2 3">L-15889</strain>
    </source>
</reference>
<evidence type="ECO:0000313" key="2">
    <source>
        <dbReference type="EMBL" id="KZT67231.1"/>
    </source>
</evidence>
<dbReference type="AlphaFoldDB" id="A0A165NQ21"/>
<gene>
    <name evidence="2" type="ORF">DAEQUDRAFT_729263</name>
</gene>